<name>A0A3N4LJZ1_9PEZI</name>
<feature type="region of interest" description="Disordered" evidence="1">
    <location>
        <begin position="42"/>
        <end position="90"/>
    </location>
</feature>
<feature type="region of interest" description="Disordered" evidence="1">
    <location>
        <begin position="298"/>
        <end position="847"/>
    </location>
</feature>
<feature type="compositionally biased region" description="Basic residues" evidence="1">
    <location>
        <begin position="369"/>
        <end position="379"/>
    </location>
</feature>
<keyword evidence="3" id="KW-1185">Reference proteome</keyword>
<dbReference type="EMBL" id="ML121547">
    <property type="protein sequence ID" value="RPB23243.1"/>
    <property type="molecule type" value="Genomic_DNA"/>
</dbReference>
<feature type="compositionally biased region" description="Basic and acidic residues" evidence="1">
    <location>
        <begin position="343"/>
        <end position="355"/>
    </location>
</feature>
<feature type="compositionally biased region" description="Basic residues" evidence="1">
    <location>
        <begin position="517"/>
        <end position="527"/>
    </location>
</feature>
<feature type="compositionally biased region" description="Basic and acidic residues" evidence="1">
    <location>
        <begin position="957"/>
        <end position="1002"/>
    </location>
</feature>
<gene>
    <name evidence="2" type="ORF">L211DRAFT_849873</name>
</gene>
<dbReference type="PANTHER" id="PTHR36812">
    <property type="entry name" value="NEUROFILAMENT TRIPLET M PROTEIN-LIKE PROTEIN"/>
    <property type="match status" value="1"/>
</dbReference>
<feature type="compositionally biased region" description="Basic and acidic residues" evidence="1">
    <location>
        <begin position="552"/>
        <end position="567"/>
    </location>
</feature>
<feature type="compositionally biased region" description="Basic residues" evidence="1">
    <location>
        <begin position="393"/>
        <end position="416"/>
    </location>
</feature>
<feature type="region of interest" description="Disordered" evidence="1">
    <location>
        <begin position="898"/>
        <end position="1027"/>
    </location>
</feature>
<feature type="compositionally biased region" description="Basic and acidic residues" evidence="1">
    <location>
        <begin position="380"/>
        <end position="392"/>
    </location>
</feature>
<sequence>MIAGIIRSWLRPAQAQPVDDENSSLHVHVDAEGRAKDQIYWEREKERERKRTARANTRTQPAASGASIELTPRLPIFHGTGSPSTEGPVPSVNELVAPVLDRKAERFPAHGGGTVSAVHLQPNQVVPAPSVIVPPSQPRSGRVGTTSATFNMAESHDHYVPLGGFSEPSAEECMALAAAEAARQREEEDALSAPAPPLPSQSPALSDIDYRRMNLSPGPVLSFLEPYYPRQNPPIATEVLDQTSVHAVQLQQPVTLASQSKDVPPKRISPLVPATAPAPAIASGGGAVFGVEEDARLRQHKSQNNVPETEAIITAGESKHRDKGKDRQRQSHHLPGISPSSTRDIDKARHGERSKDRHKHKDAGDKKEKREKRERKERKERKENKEKKEERGHRRHKEKGHKEKGHKEKGHQKHKDKQKEPIVQNPSGAVPIPEIGRIPPPKLHKEKENVPPHAKLVAVPSPGILKPADEGRHYSQHSEGHARAPDGKHRTKTEATDADPGKRRSVKVRTPEEQAAHLKRKEARRKAKDQERAIRQTTEGNKGVEGATSTENNHREGHHEGHRERHHEGHRKGHHKGHHKSKSRGHEDGERKHRNDRKRDGESVEERSQRKAARRARKLAEALKADPGNASSGPPLSEGNKRHSLPLELSGRILSPVPEGSTEPADSIRLPLSPAGYPIQPTTPIPNLPELPAGDVVRKQSRPPREPVAYTAAQIPPRPSTPPPAAYSSQDITLPPAGAVLIAQPRRRRSYDDKIVVPPEPNQAKSSRHRPSKITSVVPNLVAASATTSESREERQKRRAERSHLASQPYPPPEAAIVPPEVAHAARQHRKKRSPEEIEAKRLRKEARKAKVAAANAALQAINEDEILPSASEAHPSKGSRQELSLYQASVLRNNSVVGLHQPDPRTQPGYGHYGYGTDGKTVDFTSPPPPPGKGPRHRKSVTIDIGARDGGPSYARDGREKERERERDRDRDREKARRKEKEKEAKAKQAQEAKEAKEAKLKAQNTSGKRFGMFSLKRSFSRLFRA</sequence>
<feature type="compositionally biased region" description="Basic and acidic residues" evidence="1">
    <location>
        <begin position="584"/>
        <end position="609"/>
    </location>
</feature>
<feature type="region of interest" description="Disordered" evidence="1">
    <location>
        <begin position="182"/>
        <end position="203"/>
    </location>
</feature>
<feature type="compositionally biased region" description="Basic residues" evidence="1">
    <location>
        <begin position="568"/>
        <end position="583"/>
    </location>
</feature>
<reference evidence="2 3" key="1">
    <citation type="journal article" date="2018" name="Nat. Ecol. Evol.">
        <title>Pezizomycetes genomes reveal the molecular basis of ectomycorrhizal truffle lifestyle.</title>
        <authorList>
            <person name="Murat C."/>
            <person name="Payen T."/>
            <person name="Noel B."/>
            <person name="Kuo A."/>
            <person name="Morin E."/>
            <person name="Chen J."/>
            <person name="Kohler A."/>
            <person name="Krizsan K."/>
            <person name="Balestrini R."/>
            <person name="Da Silva C."/>
            <person name="Montanini B."/>
            <person name="Hainaut M."/>
            <person name="Levati E."/>
            <person name="Barry K.W."/>
            <person name="Belfiori B."/>
            <person name="Cichocki N."/>
            <person name="Clum A."/>
            <person name="Dockter R.B."/>
            <person name="Fauchery L."/>
            <person name="Guy J."/>
            <person name="Iotti M."/>
            <person name="Le Tacon F."/>
            <person name="Lindquist E.A."/>
            <person name="Lipzen A."/>
            <person name="Malagnac F."/>
            <person name="Mello A."/>
            <person name="Molinier V."/>
            <person name="Miyauchi S."/>
            <person name="Poulain J."/>
            <person name="Riccioni C."/>
            <person name="Rubini A."/>
            <person name="Sitrit Y."/>
            <person name="Splivallo R."/>
            <person name="Traeger S."/>
            <person name="Wang M."/>
            <person name="Zifcakova L."/>
            <person name="Wipf D."/>
            <person name="Zambonelli A."/>
            <person name="Paolocci F."/>
            <person name="Nowrousian M."/>
            <person name="Ottonello S."/>
            <person name="Baldrian P."/>
            <person name="Spatafora J.W."/>
            <person name="Henrissat B."/>
            <person name="Nagy L.G."/>
            <person name="Aury J.M."/>
            <person name="Wincker P."/>
            <person name="Grigoriev I.V."/>
            <person name="Bonfante P."/>
            <person name="Martin F.M."/>
        </authorList>
    </citation>
    <scope>NUCLEOTIDE SEQUENCE [LARGE SCALE GENOMIC DNA]</scope>
    <source>
        <strain evidence="2 3">ATCC MYA-4762</strain>
    </source>
</reference>
<feature type="compositionally biased region" description="Basic and acidic residues" evidence="1">
    <location>
        <begin position="467"/>
        <end position="502"/>
    </location>
</feature>
<dbReference type="InParanoid" id="A0A3N4LJZ1"/>
<feature type="compositionally biased region" description="Pro residues" evidence="1">
    <location>
        <begin position="716"/>
        <end position="725"/>
    </location>
</feature>
<protein>
    <submittedName>
        <fullName evidence="2">Uncharacterized protein</fullName>
    </submittedName>
</protein>
<dbReference type="OrthoDB" id="5411097at2759"/>
<evidence type="ECO:0000313" key="3">
    <source>
        <dbReference type="Proteomes" id="UP000267821"/>
    </source>
</evidence>
<evidence type="ECO:0000313" key="2">
    <source>
        <dbReference type="EMBL" id="RPB23243.1"/>
    </source>
</evidence>
<feature type="compositionally biased region" description="Low complexity" evidence="1">
    <location>
        <begin position="815"/>
        <end position="825"/>
    </location>
</feature>
<dbReference type="PANTHER" id="PTHR36812:SF9">
    <property type="entry name" value="MYB-LIKE PROTEIN X ISOFORM X1"/>
    <property type="match status" value="1"/>
</dbReference>
<evidence type="ECO:0000256" key="1">
    <source>
        <dbReference type="SAM" id="MobiDB-lite"/>
    </source>
</evidence>
<feature type="compositionally biased region" description="Basic and acidic residues" evidence="1">
    <location>
        <begin position="317"/>
        <end position="329"/>
    </location>
</feature>
<dbReference type="AlphaFoldDB" id="A0A3N4LJZ1"/>
<accession>A0A3N4LJZ1</accession>
<dbReference type="Proteomes" id="UP000267821">
    <property type="component" value="Unassembled WGS sequence"/>
</dbReference>
<proteinExistence type="predicted"/>
<organism evidence="2 3">
    <name type="scientific">Terfezia boudieri ATCC MYA-4762</name>
    <dbReference type="NCBI Taxonomy" id="1051890"/>
    <lineage>
        <taxon>Eukaryota</taxon>
        <taxon>Fungi</taxon>
        <taxon>Dikarya</taxon>
        <taxon>Ascomycota</taxon>
        <taxon>Pezizomycotina</taxon>
        <taxon>Pezizomycetes</taxon>
        <taxon>Pezizales</taxon>
        <taxon>Pezizaceae</taxon>
        <taxon>Terfezia</taxon>
    </lineage>
</organism>